<protein>
    <recommendedName>
        <fullName evidence="2 7">Glutamate racemase</fullName>
        <ecNumber evidence="2 7">5.1.1.3</ecNumber>
    </recommendedName>
</protein>
<feature type="active site" description="Proton donor/acceptor" evidence="7">
    <location>
        <position position="189"/>
    </location>
</feature>
<dbReference type="InterPro" id="IPR004391">
    <property type="entry name" value="Glu_race"/>
</dbReference>
<dbReference type="Proteomes" id="UP000009101">
    <property type="component" value="Chromosome"/>
</dbReference>
<proteinExistence type="inferred from homology"/>
<keyword evidence="6 7" id="KW-0961">Cell wall biogenesis/degradation</keyword>
<comment type="pathway">
    <text evidence="7">Cell wall biogenesis; peptidoglycan biosynthesis.</text>
</comment>
<dbReference type="HOGENOM" id="CLU_052344_2_0_5"/>
<evidence type="ECO:0000256" key="4">
    <source>
        <dbReference type="ARBA" id="ARBA00022984"/>
    </source>
</evidence>
<feature type="binding site" evidence="7">
    <location>
        <begin position="10"/>
        <end position="11"/>
    </location>
    <ligand>
        <name>substrate</name>
    </ligand>
</feature>
<dbReference type="OrthoDB" id="9801055at2"/>
<evidence type="ECO:0000256" key="2">
    <source>
        <dbReference type="ARBA" id="ARBA00013090"/>
    </source>
</evidence>
<dbReference type="AlphaFoldDB" id="E6YHU4"/>
<evidence type="ECO:0000313" key="9">
    <source>
        <dbReference type="Proteomes" id="UP000009101"/>
    </source>
</evidence>
<evidence type="ECO:0000256" key="6">
    <source>
        <dbReference type="ARBA" id="ARBA00023316"/>
    </source>
</evidence>
<keyword evidence="4 7" id="KW-0573">Peptidoglycan synthesis</keyword>
<dbReference type="HAMAP" id="MF_00258">
    <property type="entry name" value="Glu_racemase"/>
    <property type="match status" value="1"/>
</dbReference>
<evidence type="ECO:0000256" key="7">
    <source>
        <dbReference type="HAMAP-Rule" id="MF_00258"/>
    </source>
</evidence>
<feature type="active site" description="Proton donor/acceptor" evidence="7">
    <location>
        <position position="74"/>
    </location>
</feature>
<gene>
    <name evidence="7 8" type="primary">murI</name>
    <name evidence="8" type="ordered locus">BARCL_0751</name>
</gene>
<dbReference type="NCBIfam" id="TIGR00067">
    <property type="entry name" value="glut_race"/>
    <property type="match status" value="1"/>
</dbReference>
<dbReference type="STRING" id="696125.BARCL_0751"/>
<dbReference type="KEGG" id="bcd:BARCL_0751"/>
<comment type="function">
    <text evidence="7">Provides the (R)-glutamate required for cell wall biosynthesis.</text>
</comment>
<dbReference type="InterPro" id="IPR033134">
    <property type="entry name" value="Asp/Glu_racemase_AS_2"/>
</dbReference>
<dbReference type="PANTHER" id="PTHR21198">
    <property type="entry name" value="GLUTAMATE RACEMASE"/>
    <property type="match status" value="1"/>
</dbReference>
<dbReference type="Gene3D" id="3.40.50.1860">
    <property type="match status" value="2"/>
</dbReference>
<evidence type="ECO:0000256" key="3">
    <source>
        <dbReference type="ARBA" id="ARBA00022960"/>
    </source>
</evidence>
<dbReference type="RefSeq" id="WP_013545071.1">
    <property type="nucleotide sequence ID" value="NC_014932.1"/>
</dbReference>
<evidence type="ECO:0000256" key="5">
    <source>
        <dbReference type="ARBA" id="ARBA00023235"/>
    </source>
</evidence>
<dbReference type="PROSITE" id="PS00924">
    <property type="entry name" value="ASP_GLU_RACEMASE_2"/>
    <property type="match status" value="1"/>
</dbReference>
<evidence type="ECO:0000313" key="8">
    <source>
        <dbReference type="EMBL" id="CBI76432.1"/>
    </source>
</evidence>
<dbReference type="InterPro" id="IPR015942">
    <property type="entry name" value="Asp/Glu/hydantoin_racemase"/>
</dbReference>
<dbReference type="GO" id="GO:0009252">
    <property type="term" value="P:peptidoglycan biosynthetic process"/>
    <property type="evidence" value="ECO:0007669"/>
    <property type="project" value="UniProtKB-UniRule"/>
</dbReference>
<feature type="binding site" evidence="7">
    <location>
        <begin position="42"/>
        <end position="43"/>
    </location>
    <ligand>
        <name>substrate</name>
    </ligand>
</feature>
<dbReference type="EMBL" id="FN645454">
    <property type="protein sequence ID" value="CBI76432.1"/>
    <property type="molecule type" value="Genomic_DNA"/>
</dbReference>
<dbReference type="EC" id="5.1.1.3" evidence="2 7"/>
<feature type="binding site" evidence="7">
    <location>
        <begin position="75"/>
        <end position="76"/>
    </location>
    <ligand>
        <name>substrate</name>
    </ligand>
</feature>
<reference evidence="8 9" key="2">
    <citation type="journal article" date="2011" name="PLoS Genet.">
        <title>Parallel evolution of a type IV secretion system in radiating lineages of the host-restricted bacterial pathogen Bartonella.</title>
        <authorList>
            <person name="Engel P."/>
            <person name="Salzburger W."/>
            <person name="Liesch M."/>
            <person name="Chang C.C."/>
            <person name="Maruyama S."/>
            <person name="Lanz C."/>
            <person name="Calteau A."/>
            <person name="Lajus A."/>
            <person name="Medigue C."/>
            <person name="Schuster S.C."/>
            <person name="Dehio C."/>
        </authorList>
    </citation>
    <scope>NUCLEOTIDE SEQUENCE [LARGE SCALE GENOMIC DNA]</scope>
    <source>
        <strain evidence="9">CIP 104772 / 73</strain>
    </source>
</reference>
<evidence type="ECO:0000256" key="1">
    <source>
        <dbReference type="ARBA" id="ARBA00001602"/>
    </source>
</evidence>
<comment type="catalytic activity">
    <reaction evidence="1 7">
        <text>L-glutamate = D-glutamate</text>
        <dbReference type="Rhea" id="RHEA:12813"/>
        <dbReference type="ChEBI" id="CHEBI:29985"/>
        <dbReference type="ChEBI" id="CHEBI:29986"/>
        <dbReference type="EC" id="5.1.1.3"/>
    </reaction>
</comment>
<dbReference type="InterPro" id="IPR001920">
    <property type="entry name" value="Asp/Glu_race"/>
</dbReference>
<sequence>MSEKPLLFFDSGIGGLTVLRKVRLFVPEYQFIYIADDAAFPYGVWEEEILRRRILKIFAYLLKLYNPVLCVIACNTASTLIIEDLRQEFPNICFVGTVPAIKLAAEQTKSGIISVLATPGTVKRAYTHELINSFAGQCHVQLVGSEKLAGFAENYLRGYPINEEELRHEILPCFIEKNGKLTDIVVLACTHYPFLINLFREQALWPVDWIDPAKAVAKRIRSLLPILPIKMQNKNMKKHKDFALFTSQNISSSTEYLLQKFQLNIMKGVDFRF</sequence>
<dbReference type="PROSITE" id="PS00923">
    <property type="entry name" value="ASP_GLU_RACEMASE_1"/>
    <property type="match status" value="1"/>
</dbReference>
<keyword evidence="9" id="KW-1185">Reference proteome</keyword>
<dbReference type="PANTHER" id="PTHR21198:SF2">
    <property type="entry name" value="GLUTAMATE RACEMASE"/>
    <property type="match status" value="1"/>
</dbReference>
<accession>E6YHU4</accession>
<dbReference type="GO" id="GO:0008881">
    <property type="term" value="F:glutamate racemase activity"/>
    <property type="evidence" value="ECO:0007669"/>
    <property type="project" value="UniProtKB-UniRule"/>
</dbReference>
<dbReference type="GO" id="GO:0008360">
    <property type="term" value="P:regulation of cell shape"/>
    <property type="evidence" value="ECO:0007669"/>
    <property type="project" value="UniProtKB-KW"/>
</dbReference>
<organism evidence="8 9">
    <name type="scientific">Bartonella clarridgeiae (strain CCUG 45776 / CIP 104772 / 73)</name>
    <dbReference type="NCBI Taxonomy" id="696125"/>
    <lineage>
        <taxon>Bacteria</taxon>
        <taxon>Pseudomonadati</taxon>
        <taxon>Pseudomonadota</taxon>
        <taxon>Alphaproteobacteria</taxon>
        <taxon>Hyphomicrobiales</taxon>
        <taxon>Bartonellaceae</taxon>
        <taxon>Bartonella</taxon>
    </lineage>
</organism>
<dbReference type="Pfam" id="PF01177">
    <property type="entry name" value="Asp_Glu_race"/>
    <property type="match status" value="1"/>
</dbReference>
<dbReference type="eggNOG" id="COG0796">
    <property type="taxonomic scope" value="Bacteria"/>
</dbReference>
<dbReference type="SUPFAM" id="SSF53681">
    <property type="entry name" value="Aspartate/glutamate racemase"/>
    <property type="match status" value="2"/>
</dbReference>
<keyword evidence="3 7" id="KW-0133">Cell shape</keyword>
<dbReference type="InterPro" id="IPR018187">
    <property type="entry name" value="Asp/Glu_racemase_AS_1"/>
</dbReference>
<feature type="binding site" evidence="7">
    <location>
        <begin position="190"/>
        <end position="191"/>
    </location>
    <ligand>
        <name>substrate</name>
    </ligand>
</feature>
<dbReference type="GO" id="GO:0071555">
    <property type="term" value="P:cell wall organization"/>
    <property type="evidence" value="ECO:0007669"/>
    <property type="project" value="UniProtKB-KW"/>
</dbReference>
<reference evidence="9" key="1">
    <citation type="submission" date="2009-11" db="EMBL/GenBank/DDBJ databases">
        <title>Genome sequencing of Bartonella species and comparative genomics.</title>
        <authorList>
            <person name="Engel P."/>
            <person name="Salzburger W."/>
            <person name="Marius L."/>
            <person name="Chao-Chin C."/>
            <person name="Soichi M."/>
            <person name="Christa L."/>
            <person name="Alexandra C."/>
            <person name="Aurelie L."/>
            <person name="Claudine M."/>
            <person name="Stephan S.C."/>
            <person name="Christoph D."/>
        </authorList>
    </citation>
    <scope>NUCLEOTIDE SEQUENCE [LARGE SCALE GENOMIC DNA]</scope>
    <source>
        <strain evidence="9">CIP 104772 / 73</strain>
    </source>
</reference>
<keyword evidence="5 7" id="KW-0413">Isomerase</keyword>
<name>E6YHU4_BARC7</name>
<comment type="similarity">
    <text evidence="7">Belongs to the aspartate/glutamate racemases family.</text>
</comment>
<dbReference type="UniPathway" id="UPA00219"/>